<sequence>MGLGQSTFPQNHSSGLFENKTAVSDMRSLQRGDHIIRKIWFNGIDHHGIYLGNDRVAHFYHSPGATGKSAMKNEGSIRIDNIDVFADGKQVFVAKHRKTKFREEIARTAEHCARDPTWFGNYNLLTNNCQHFAYYCVTGQRKMTPFDSEDAQFVSLMPPGVVLTNREHWISRIGEPRGCF</sequence>
<reference evidence="3" key="2">
    <citation type="submission" date="2020-10" db="UniProtKB">
        <authorList>
            <consortium name="WormBaseParasite"/>
        </authorList>
    </citation>
    <scope>IDENTIFICATION</scope>
</reference>
<dbReference type="Gene3D" id="3.90.1720.10">
    <property type="entry name" value="endopeptidase domain like (from Nostoc punctiforme)"/>
    <property type="match status" value="1"/>
</dbReference>
<keyword evidence="2" id="KW-1185">Reference proteome</keyword>
<dbReference type="Pfam" id="PF04970">
    <property type="entry name" value="LRAT"/>
    <property type="match status" value="1"/>
</dbReference>
<dbReference type="PANTHER" id="PTHR46137:SF1">
    <property type="entry name" value="LRAT DOMAIN-CONTAINING PROTEIN"/>
    <property type="match status" value="1"/>
</dbReference>
<accession>A0A7E4WA85</accession>
<feature type="domain" description="LRAT" evidence="1">
    <location>
        <begin position="36"/>
        <end position="145"/>
    </location>
</feature>
<dbReference type="Proteomes" id="UP000492821">
    <property type="component" value="Unassembled WGS sequence"/>
</dbReference>
<evidence type="ECO:0000313" key="2">
    <source>
        <dbReference type="Proteomes" id="UP000492821"/>
    </source>
</evidence>
<evidence type="ECO:0000313" key="3">
    <source>
        <dbReference type="WBParaSite" id="Pan_g826.t1"/>
    </source>
</evidence>
<dbReference type="PROSITE" id="PS51934">
    <property type="entry name" value="LRAT"/>
    <property type="match status" value="1"/>
</dbReference>
<proteinExistence type="predicted"/>
<reference evidence="2" key="1">
    <citation type="journal article" date="2013" name="Genetics">
        <title>The draft genome and transcriptome of Panagrellus redivivus are shaped by the harsh demands of a free-living lifestyle.</title>
        <authorList>
            <person name="Srinivasan J."/>
            <person name="Dillman A.R."/>
            <person name="Macchietto M.G."/>
            <person name="Heikkinen L."/>
            <person name="Lakso M."/>
            <person name="Fracchia K.M."/>
            <person name="Antoshechkin I."/>
            <person name="Mortazavi A."/>
            <person name="Wong G."/>
            <person name="Sternberg P.W."/>
        </authorList>
    </citation>
    <scope>NUCLEOTIDE SEQUENCE [LARGE SCALE GENOMIC DNA]</scope>
    <source>
        <strain evidence="2">MT8872</strain>
    </source>
</reference>
<dbReference type="PANTHER" id="PTHR46137">
    <property type="entry name" value="OS05G0310600 PROTEIN"/>
    <property type="match status" value="1"/>
</dbReference>
<dbReference type="InterPro" id="IPR007053">
    <property type="entry name" value="LRAT_dom"/>
</dbReference>
<organism evidence="2 3">
    <name type="scientific">Panagrellus redivivus</name>
    <name type="common">Microworm</name>
    <dbReference type="NCBI Taxonomy" id="6233"/>
    <lineage>
        <taxon>Eukaryota</taxon>
        <taxon>Metazoa</taxon>
        <taxon>Ecdysozoa</taxon>
        <taxon>Nematoda</taxon>
        <taxon>Chromadorea</taxon>
        <taxon>Rhabditida</taxon>
        <taxon>Tylenchina</taxon>
        <taxon>Panagrolaimomorpha</taxon>
        <taxon>Panagrolaimoidea</taxon>
        <taxon>Panagrolaimidae</taxon>
        <taxon>Panagrellus</taxon>
    </lineage>
</organism>
<dbReference type="WBParaSite" id="Pan_g826.t1">
    <property type="protein sequence ID" value="Pan_g826.t1"/>
    <property type="gene ID" value="Pan_g826"/>
</dbReference>
<name>A0A7E4WA85_PANRE</name>
<dbReference type="AlphaFoldDB" id="A0A7E4WA85"/>
<protein>
    <submittedName>
        <fullName evidence="3">LRAT domain-containing protein</fullName>
    </submittedName>
</protein>
<evidence type="ECO:0000259" key="1">
    <source>
        <dbReference type="PROSITE" id="PS51934"/>
    </source>
</evidence>